<dbReference type="GO" id="GO:0016705">
    <property type="term" value="F:oxidoreductase activity, acting on paired donors, with incorporation or reduction of molecular oxygen"/>
    <property type="evidence" value="ECO:0007669"/>
    <property type="project" value="InterPro"/>
</dbReference>
<dbReference type="InterPro" id="IPR017972">
    <property type="entry name" value="Cyt_P450_CS"/>
</dbReference>
<evidence type="ECO:0008006" key="4">
    <source>
        <dbReference type="Google" id="ProtNLM"/>
    </source>
</evidence>
<keyword evidence="1 2" id="KW-0479">Metal-binding</keyword>
<organism evidence="3">
    <name type="scientific">Eutreptiella gymnastica</name>
    <dbReference type="NCBI Taxonomy" id="73025"/>
    <lineage>
        <taxon>Eukaryota</taxon>
        <taxon>Discoba</taxon>
        <taxon>Euglenozoa</taxon>
        <taxon>Euglenida</taxon>
        <taxon>Spirocuta</taxon>
        <taxon>Euglenophyceae</taxon>
        <taxon>Eutreptiales</taxon>
        <taxon>Eutreptiaceae</taxon>
        <taxon>Eutreptiella</taxon>
    </lineage>
</organism>
<keyword evidence="2" id="KW-0560">Oxidoreductase</keyword>
<name>A0A7S4D316_9EUGL</name>
<accession>A0A7S4D316</accession>
<dbReference type="GO" id="GO:0005506">
    <property type="term" value="F:iron ion binding"/>
    <property type="evidence" value="ECO:0007669"/>
    <property type="project" value="InterPro"/>
</dbReference>
<dbReference type="SUPFAM" id="SSF48264">
    <property type="entry name" value="Cytochrome P450"/>
    <property type="match status" value="1"/>
</dbReference>
<gene>
    <name evidence="3" type="ORF">EGYM00163_LOCUS25777</name>
</gene>
<keyword evidence="2" id="KW-0503">Monooxygenase</keyword>
<dbReference type="PROSITE" id="PS00086">
    <property type="entry name" value="CYTOCHROME_P450"/>
    <property type="match status" value="1"/>
</dbReference>
<dbReference type="InterPro" id="IPR001128">
    <property type="entry name" value="Cyt_P450"/>
</dbReference>
<dbReference type="EMBL" id="HBJA01073438">
    <property type="protein sequence ID" value="CAE0814621.1"/>
    <property type="molecule type" value="Transcribed_RNA"/>
</dbReference>
<comment type="cofactor">
    <cofactor evidence="1">
        <name>heme</name>
        <dbReference type="ChEBI" id="CHEBI:30413"/>
    </cofactor>
</comment>
<protein>
    <recommendedName>
        <fullName evidence="4">Cytochrome P450</fullName>
    </recommendedName>
</protein>
<reference evidence="3" key="1">
    <citation type="submission" date="2021-01" db="EMBL/GenBank/DDBJ databases">
        <authorList>
            <person name="Corre E."/>
            <person name="Pelletier E."/>
            <person name="Niang G."/>
            <person name="Scheremetjew M."/>
            <person name="Finn R."/>
            <person name="Kale V."/>
            <person name="Holt S."/>
            <person name="Cochrane G."/>
            <person name="Meng A."/>
            <person name="Brown T."/>
            <person name="Cohen L."/>
        </authorList>
    </citation>
    <scope>NUCLEOTIDE SEQUENCE</scope>
    <source>
        <strain evidence="3">CCMP1594</strain>
    </source>
</reference>
<proteinExistence type="inferred from homology"/>
<dbReference type="PRINTS" id="PR00463">
    <property type="entry name" value="EP450I"/>
</dbReference>
<dbReference type="InterPro" id="IPR036396">
    <property type="entry name" value="Cyt_P450_sf"/>
</dbReference>
<dbReference type="Pfam" id="PF00067">
    <property type="entry name" value="p450"/>
    <property type="match status" value="1"/>
</dbReference>
<evidence type="ECO:0000256" key="2">
    <source>
        <dbReference type="RuleBase" id="RU000461"/>
    </source>
</evidence>
<dbReference type="GO" id="GO:0020037">
    <property type="term" value="F:heme binding"/>
    <property type="evidence" value="ECO:0007669"/>
    <property type="project" value="InterPro"/>
</dbReference>
<sequence length="106" mass="11265">MRARTPSAAARGAADGGAGAAVAGAAGAEDACKFIPFSLGQRACPGMHLAEAEIHILVEELLRSLSWEPEPWSGIDLREWYSLTLQPAVSQSLRFSPVAYRNDVVV</sequence>
<dbReference type="Gene3D" id="1.10.630.10">
    <property type="entry name" value="Cytochrome P450"/>
    <property type="match status" value="1"/>
</dbReference>
<evidence type="ECO:0000256" key="1">
    <source>
        <dbReference type="PIRSR" id="PIRSR602401-1"/>
    </source>
</evidence>
<feature type="binding site" description="axial binding residue" evidence="1">
    <location>
        <position position="44"/>
    </location>
    <ligand>
        <name>heme</name>
        <dbReference type="ChEBI" id="CHEBI:30413"/>
    </ligand>
    <ligandPart>
        <name>Fe</name>
        <dbReference type="ChEBI" id="CHEBI:18248"/>
    </ligandPart>
</feature>
<evidence type="ECO:0000313" key="3">
    <source>
        <dbReference type="EMBL" id="CAE0814621.1"/>
    </source>
</evidence>
<dbReference type="InterPro" id="IPR002401">
    <property type="entry name" value="Cyt_P450_E_grp-I"/>
</dbReference>
<comment type="similarity">
    <text evidence="2">Belongs to the cytochrome P450 family.</text>
</comment>
<dbReference type="AlphaFoldDB" id="A0A7S4D316"/>
<dbReference type="GO" id="GO:0004497">
    <property type="term" value="F:monooxygenase activity"/>
    <property type="evidence" value="ECO:0007669"/>
    <property type="project" value="UniProtKB-KW"/>
</dbReference>
<keyword evidence="1 2" id="KW-0408">Iron</keyword>
<keyword evidence="1 2" id="KW-0349">Heme</keyword>